<evidence type="ECO:0000313" key="4">
    <source>
        <dbReference type="Proteomes" id="UP001142055"/>
    </source>
</evidence>
<evidence type="ECO:0000256" key="1">
    <source>
        <dbReference type="SAM" id="MobiDB-lite"/>
    </source>
</evidence>
<keyword evidence="4" id="KW-1185">Reference proteome</keyword>
<evidence type="ECO:0000313" key="3">
    <source>
        <dbReference type="EMBL" id="KAJ6223267.1"/>
    </source>
</evidence>
<protein>
    <submittedName>
        <fullName evidence="3">Uncharacterized protein</fullName>
    </submittedName>
</protein>
<proteinExistence type="predicted"/>
<evidence type="ECO:0000256" key="2">
    <source>
        <dbReference type="SAM" id="Phobius"/>
    </source>
</evidence>
<dbReference type="OMA" id="EDWATKE"/>
<dbReference type="EMBL" id="JAPWDV010000001">
    <property type="protein sequence ID" value="KAJ6223267.1"/>
    <property type="molecule type" value="Genomic_DNA"/>
</dbReference>
<sequence length="188" mass="21448">MNAKGKNLLIAKYVLMVLIVLYMLNTIWVIIFDVQLANRDKDYGEEDWATKEKLPGYYANYWLAACIVVVSLSNLISLGALYGIYQENSTITMVYSCIMFIVAVYGAYDKYMKCSWTAFLVPLVIGQVGVLYASLNYVQQFEGSTLPDVAIKYVNKTKPTTPTPEETEQFQIPEYRDESEPEHPYQQA</sequence>
<feature type="transmembrane region" description="Helical" evidence="2">
    <location>
        <begin position="61"/>
        <end position="85"/>
    </location>
</feature>
<dbReference type="AlphaFoldDB" id="A0A9Q0MCU6"/>
<keyword evidence="2" id="KW-0812">Transmembrane</keyword>
<feature type="region of interest" description="Disordered" evidence="1">
    <location>
        <begin position="157"/>
        <end position="188"/>
    </location>
</feature>
<feature type="transmembrane region" description="Helical" evidence="2">
    <location>
        <begin position="91"/>
        <end position="108"/>
    </location>
</feature>
<keyword evidence="2" id="KW-0472">Membrane</keyword>
<feature type="transmembrane region" description="Helical" evidence="2">
    <location>
        <begin position="13"/>
        <end position="32"/>
    </location>
</feature>
<feature type="transmembrane region" description="Helical" evidence="2">
    <location>
        <begin position="115"/>
        <end position="135"/>
    </location>
</feature>
<reference evidence="3" key="1">
    <citation type="submission" date="2022-12" db="EMBL/GenBank/DDBJ databases">
        <title>Genome assemblies of Blomia tropicalis.</title>
        <authorList>
            <person name="Cui Y."/>
        </authorList>
    </citation>
    <scope>NUCLEOTIDE SEQUENCE</scope>
    <source>
        <tissue evidence="3">Adult mites</tissue>
    </source>
</reference>
<gene>
    <name evidence="3" type="ORF">RDWZM_001812</name>
</gene>
<feature type="compositionally biased region" description="Basic and acidic residues" evidence="1">
    <location>
        <begin position="174"/>
        <end position="188"/>
    </location>
</feature>
<organism evidence="3 4">
    <name type="scientific">Blomia tropicalis</name>
    <name type="common">Mite</name>
    <dbReference type="NCBI Taxonomy" id="40697"/>
    <lineage>
        <taxon>Eukaryota</taxon>
        <taxon>Metazoa</taxon>
        <taxon>Ecdysozoa</taxon>
        <taxon>Arthropoda</taxon>
        <taxon>Chelicerata</taxon>
        <taxon>Arachnida</taxon>
        <taxon>Acari</taxon>
        <taxon>Acariformes</taxon>
        <taxon>Sarcoptiformes</taxon>
        <taxon>Astigmata</taxon>
        <taxon>Glycyphagoidea</taxon>
        <taxon>Echimyopodidae</taxon>
        <taxon>Blomia</taxon>
    </lineage>
</organism>
<dbReference type="Proteomes" id="UP001142055">
    <property type="component" value="Chromosome 1"/>
</dbReference>
<accession>A0A9Q0MCU6</accession>
<comment type="caution">
    <text evidence="3">The sequence shown here is derived from an EMBL/GenBank/DDBJ whole genome shotgun (WGS) entry which is preliminary data.</text>
</comment>
<name>A0A9Q0MCU6_BLOTA</name>
<keyword evidence="2" id="KW-1133">Transmembrane helix</keyword>
<dbReference type="OrthoDB" id="6487021at2759"/>